<dbReference type="SMART" id="SM01253">
    <property type="entry name" value="Kin17_mid"/>
    <property type="match status" value="1"/>
</dbReference>
<dbReference type="PANTHER" id="PTHR12805">
    <property type="entry name" value="KIN17 KIN, ANTIGENIC DETERMINANT OF RECA PROTEIN HOMOLOG"/>
    <property type="match status" value="1"/>
</dbReference>
<sequence length="235" mass="27971">MKRGQAPRAPKDGRLQKTKYYCEMCKKQCHDENGFKNHCQSETHRRNMALYSEDPNKYNKDFNTQFLNGYMRIVQTQYRRKWVNSNVVYNQYIQDRTNVHMNSTQWNNLSGFVHALAERELVELEERAEGTFIKYKEEEESEEEEKEEEVDEGKRIFDEMVKQVKMKGIEERDVGEMVVREKPEKKMECKIKMGFKTKKKPVVIQEEVTVEKEGDKKKRKMPIANPNQPALSSKE</sequence>
<dbReference type="OMA" id="NHEDERD"/>
<proteinExistence type="predicted"/>
<dbReference type="Proteomes" id="UP000014680">
    <property type="component" value="Unassembled WGS sequence"/>
</dbReference>
<dbReference type="GeneID" id="14894016"/>
<dbReference type="InterPro" id="IPR019447">
    <property type="entry name" value="DNA/RNA-bd_Kin17_WH-like_dom"/>
</dbReference>
<dbReference type="GO" id="GO:0008270">
    <property type="term" value="F:zinc ion binding"/>
    <property type="evidence" value="ECO:0007669"/>
    <property type="project" value="InterPro"/>
</dbReference>
<dbReference type="InterPro" id="IPR037321">
    <property type="entry name" value="KIN17-like"/>
</dbReference>
<evidence type="ECO:0000313" key="3">
    <source>
        <dbReference type="EMBL" id="ELP95071.1"/>
    </source>
</evidence>
<organism evidence="3 4">
    <name type="scientific">Entamoeba invadens IP1</name>
    <dbReference type="NCBI Taxonomy" id="370355"/>
    <lineage>
        <taxon>Eukaryota</taxon>
        <taxon>Amoebozoa</taxon>
        <taxon>Evosea</taxon>
        <taxon>Archamoebae</taxon>
        <taxon>Mastigamoebida</taxon>
        <taxon>Entamoebidae</taxon>
        <taxon>Entamoeba</taxon>
    </lineage>
</organism>
<evidence type="ECO:0000256" key="1">
    <source>
        <dbReference type="SAM" id="MobiDB-lite"/>
    </source>
</evidence>
<dbReference type="Gene3D" id="1.10.10.2030">
    <property type="entry name" value="DNA/RNA-binding protein Kin17, conserved domain"/>
    <property type="match status" value="1"/>
</dbReference>
<dbReference type="InterPro" id="IPR036236">
    <property type="entry name" value="Znf_C2H2_sf"/>
</dbReference>
<reference evidence="3 4" key="1">
    <citation type="submission" date="2012-10" db="EMBL/GenBank/DDBJ databases">
        <authorList>
            <person name="Zafar N."/>
            <person name="Inman J."/>
            <person name="Hall N."/>
            <person name="Lorenzi H."/>
            <person name="Caler E."/>
        </authorList>
    </citation>
    <scope>NUCLEOTIDE SEQUENCE [LARGE SCALE GENOMIC DNA]</scope>
    <source>
        <strain evidence="3 4">IP1</strain>
    </source>
</reference>
<dbReference type="GO" id="GO:0003690">
    <property type="term" value="F:double-stranded DNA binding"/>
    <property type="evidence" value="ECO:0007669"/>
    <property type="project" value="TreeGrafter"/>
</dbReference>
<dbReference type="AlphaFoldDB" id="A0A0A1UEQ9"/>
<evidence type="ECO:0000259" key="2">
    <source>
        <dbReference type="PROSITE" id="PS00028"/>
    </source>
</evidence>
<dbReference type="SUPFAM" id="SSF57667">
    <property type="entry name" value="beta-beta-alpha zinc fingers"/>
    <property type="match status" value="1"/>
</dbReference>
<dbReference type="PROSITE" id="PS00028">
    <property type="entry name" value="ZINC_FINGER_C2H2_1"/>
    <property type="match status" value="1"/>
</dbReference>
<dbReference type="InterPro" id="IPR056767">
    <property type="entry name" value="C2H2-Znf_KIN17"/>
</dbReference>
<dbReference type="InterPro" id="IPR038254">
    <property type="entry name" value="KIN17_WH-like_sf"/>
</dbReference>
<dbReference type="OrthoDB" id="10266249at2759"/>
<dbReference type="InterPro" id="IPR013087">
    <property type="entry name" value="Znf_C2H2_type"/>
</dbReference>
<dbReference type="Pfam" id="PF10357">
    <property type="entry name" value="WH_KIN17"/>
    <property type="match status" value="1"/>
</dbReference>
<dbReference type="GO" id="GO:0005634">
    <property type="term" value="C:nucleus"/>
    <property type="evidence" value="ECO:0007669"/>
    <property type="project" value="TreeGrafter"/>
</dbReference>
<protein>
    <recommendedName>
        <fullName evidence="2">C2H2-type domain-containing protein</fullName>
    </recommendedName>
</protein>
<accession>A0A0A1UEQ9</accession>
<dbReference type="GO" id="GO:0006974">
    <property type="term" value="P:DNA damage response"/>
    <property type="evidence" value="ECO:0007669"/>
    <property type="project" value="TreeGrafter"/>
</dbReference>
<dbReference type="VEuPathDB" id="AmoebaDB:EIN_253350"/>
<feature type="domain" description="C2H2-type" evidence="2">
    <location>
        <begin position="22"/>
        <end position="44"/>
    </location>
</feature>
<dbReference type="PANTHER" id="PTHR12805:SF0">
    <property type="entry name" value="DNA_RNA-BINDING PROTEIN KIN17"/>
    <property type="match status" value="1"/>
</dbReference>
<gene>
    <name evidence="3" type="ORF">EIN_253350</name>
</gene>
<dbReference type="SMART" id="SM00451">
    <property type="entry name" value="ZnF_U1"/>
    <property type="match status" value="1"/>
</dbReference>
<dbReference type="Pfam" id="PF25095">
    <property type="entry name" value="C2H2-zf_KIN17"/>
    <property type="match status" value="1"/>
</dbReference>
<feature type="region of interest" description="Disordered" evidence="1">
    <location>
        <begin position="208"/>
        <end position="235"/>
    </location>
</feature>
<dbReference type="InterPro" id="IPR003604">
    <property type="entry name" value="Matrin/U1-like-C_Znf_C2H2"/>
</dbReference>
<dbReference type="GO" id="GO:0006260">
    <property type="term" value="P:DNA replication"/>
    <property type="evidence" value="ECO:0007669"/>
    <property type="project" value="TreeGrafter"/>
</dbReference>
<dbReference type="KEGG" id="eiv:EIN_253350"/>
<keyword evidence="4" id="KW-1185">Reference proteome</keyword>
<name>A0A0A1UEQ9_ENTIV</name>
<evidence type="ECO:0000313" key="4">
    <source>
        <dbReference type="Proteomes" id="UP000014680"/>
    </source>
</evidence>
<dbReference type="EMBL" id="KB206169">
    <property type="protein sequence ID" value="ELP95071.1"/>
    <property type="molecule type" value="Genomic_DNA"/>
</dbReference>
<feature type="compositionally biased region" description="Polar residues" evidence="1">
    <location>
        <begin position="225"/>
        <end position="235"/>
    </location>
</feature>
<dbReference type="Gene3D" id="3.30.160.60">
    <property type="entry name" value="Classic Zinc Finger"/>
    <property type="match status" value="1"/>
</dbReference>
<dbReference type="RefSeq" id="XP_004261842.1">
    <property type="nucleotide sequence ID" value="XM_004261794.1"/>
</dbReference>